<organism evidence="6 7">
    <name type="scientific">Thiorhodococcus mannitoliphagus</name>
    <dbReference type="NCBI Taxonomy" id="329406"/>
    <lineage>
        <taxon>Bacteria</taxon>
        <taxon>Pseudomonadati</taxon>
        <taxon>Pseudomonadota</taxon>
        <taxon>Gammaproteobacteria</taxon>
        <taxon>Chromatiales</taxon>
        <taxon>Chromatiaceae</taxon>
        <taxon>Thiorhodococcus</taxon>
    </lineage>
</organism>
<evidence type="ECO:0000256" key="4">
    <source>
        <dbReference type="ARBA" id="ARBA00035204"/>
    </source>
</evidence>
<dbReference type="PROSITE" id="PS00579">
    <property type="entry name" value="RIBOSOMAL_L29"/>
    <property type="match status" value="1"/>
</dbReference>
<evidence type="ECO:0000313" key="7">
    <source>
        <dbReference type="Proteomes" id="UP000471640"/>
    </source>
</evidence>
<dbReference type="FunFam" id="1.10.287.310:FF:000001">
    <property type="entry name" value="50S ribosomal protein L29"/>
    <property type="match status" value="1"/>
</dbReference>
<dbReference type="InterPro" id="IPR018254">
    <property type="entry name" value="Ribosomal_uL29_CS"/>
</dbReference>
<reference evidence="6 7" key="2">
    <citation type="submission" date="2020-02" db="EMBL/GenBank/DDBJ databases">
        <title>Genome sequences of Thiorhodococcus mannitoliphagus and Thiorhodococcus minor, purple sulfur photosynthetic bacteria in the gammaproteobacterial family, Chromatiaceae.</title>
        <authorList>
            <person name="Aviles F.A."/>
            <person name="Meyer T.E."/>
            <person name="Kyndt J.A."/>
        </authorList>
    </citation>
    <scope>NUCLEOTIDE SEQUENCE [LARGE SCALE GENOMIC DNA]</scope>
    <source>
        <strain evidence="6 7">DSM 18266</strain>
    </source>
</reference>
<comment type="caution">
    <text evidence="6">The sequence shown here is derived from an EMBL/GenBank/DDBJ whole genome shotgun (WGS) entry which is preliminary data.</text>
</comment>
<dbReference type="InterPro" id="IPR001854">
    <property type="entry name" value="Ribosomal_uL29"/>
</dbReference>
<sequence length="66" mass="7326">MKASELRNTSVGELQKQLLELLREQFNLRMQKGTGQLAKPSQVKAVRRDIARVKTVMAELTAGGNS</sequence>
<accession>A0A6P1DSV2</accession>
<proteinExistence type="inferred from homology"/>
<dbReference type="InterPro" id="IPR050063">
    <property type="entry name" value="Ribosomal_protein_uL29"/>
</dbReference>
<dbReference type="Proteomes" id="UP000471640">
    <property type="component" value="Unassembled WGS sequence"/>
</dbReference>
<evidence type="ECO:0000256" key="3">
    <source>
        <dbReference type="ARBA" id="ARBA00023274"/>
    </source>
</evidence>
<evidence type="ECO:0000256" key="5">
    <source>
        <dbReference type="HAMAP-Rule" id="MF_00374"/>
    </source>
</evidence>
<dbReference type="NCBIfam" id="TIGR00012">
    <property type="entry name" value="L29"/>
    <property type="match status" value="1"/>
</dbReference>
<keyword evidence="3 5" id="KW-0687">Ribonucleoprotein</keyword>
<dbReference type="PANTHER" id="PTHR10916">
    <property type="entry name" value="60S RIBOSOMAL PROTEIN L35/50S RIBOSOMAL PROTEIN L29"/>
    <property type="match status" value="1"/>
</dbReference>
<dbReference type="EMBL" id="JAAIJR010000004">
    <property type="protein sequence ID" value="NEX19102.1"/>
    <property type="molecule type" value="Genomic_DNA"/>
</dbReference>
<dbReference type="GO" id="GO:0003735">
    <property type="term" value="F:structural constituent of ribosome"/>
    <property type="evidence" value="ECO:0007669"/>
    <property type="project" value="InterPro"/>
</dbReference>
<evidence type="ECO:0000256" key="1">
    <source>
        <dbReference type="ARBA" id="ARBA00009254"/>
    </source>
</evidence>
<name>A0A6P1DSV2_9GAMM</name>
<evidence type="ECO:0000313" key="6">
    <source>
        <dbReference type="EMBL" id="NEX19102.1"/>
    </source>
</evidence>
<dbReference type="Gene3D" id="1.10.287.310">
    <property type="match status" value="1"/>
</dbReference>
<comment type="similarity">
    <text evidence="1 5">Belongs to the universal ribosomal protein uL29 family.</text>
</comment>
<dbReference type="Pfam" id="PF00831">
    <property type="entry name" value="Ribosomal_L29"/>
    <property type="match status" value="1"/>
</dbReference>
<evidence type="ECO:0000256" key="2">
    <source>
        <dbReference type="ARBA" id="ARBA00022980"/>
    </source>
</evidence>
<dbReference type="PANTHER" id="PTHR10916:SF0">
    <property type="entry name" value="LARGE RIBOSOMAL SUBUNIT PROTEIN UL29C"/>
    <property type="match status" value="1"/>
</dbReference>
<dbReference type="CDD" id="cd00427">
    <property type="entry name" value="Ribosomal_L29_HIP"/>
    <property type="match status" value="1"/>
</dbReference>
<gene>
    <name evidence="5 6" type="primary">rpmC</name>
    <name evidence="6" type="ORF">G3480_02040</name>
</gene>
<keyword evidence="2 5" id="KW-0689">Ribosomal protein</keyword>
<dbReference type="GO" id="GO:0006412">
    <property type="term" value="P:translation"/>
    <property type="evidence" value="ECO:0007669"/>
    <property type="project" value="UniProtKB-UniRule"/>
</dbReference>
<dbReference type="GO" id="GO:0022625">
    <property type="term" value="C:cytosolic large ribosomal subunit"/>
    <property type="evidence" value="ECO:0007669"/>
    <property type="project" value="TreeGrafter"/>
</dbReference>
<dbReference type="HAMAP" id="MF_00374">
    <property type="entry name" value="Ribosomal_uL29"/>
    <property type="match status" value="1"/>
</dbReference>
<protein>
    <recommendedName>
        <fullName evidence="4 5">Large ribosomal subunit protein uL29</fullName>
    </recommendedName>
</protein>
<dbReference type="InterPro" id="IPR036049">
    <property type="entry name" value="Ribosomal_uL29_sf"/>
</dbReference>
<dbReference type="SUPFAM" id="SSF46561">
    <property type="entry name" value="Ribosomal protein L29 (L29p)"/>
    <property type="match status" value="1"/>
</dbReference>
<reference evidence="7" key="1">
    <citation type="journal article" date="2020" name="Microbiol. Resour. Announc.">
        <title>Draft Genome Sequences of Thiorhodococcus mannitoliphagus and Thiorhodococcus minor, Purple Sulfur Photosynthetic Bacteria in the Gammaproteobacterial Family Chromatiaceae.</title>
        <authorList>
            <person name="Aviles F.A."/>
            <person name="Meyer T.E."/>
            <person name="Kyndt J.A."/>
        </authorList>
    </citation>
    <scope>NUCLEOTIDE SEQUENCE [LARGE SCALE GENOMIC DNA]</scope>
    <source>
        <strain evidence="7">DSM 18266</strain>
    </source>
</reference>
<dbReference type="AlphaFoldDB" id="A0A6P1DSV2"/>
<keyword evidence="7" id="KW-1185">Reference proteome</keyword>
<dbReference type="RefSeq" id="WP_164652005.1">
    <property type="nucleotide sequence ID" value="NZ_JAAIJR010000004.1"/>
</dbReference>